<feature type="transmembrane region" description="Helical" evidence="2">
    <location>
        <begin position="645"/>
        <end position="666"/>
    </location>
</feature>
<reference evidence="5" key="1">
    <citation type="journal article" date="2019" name="Int. J. Syst. Evol. Microbiol.">
        <title>The Global Catalogue of Microorganisms (GCM) 10K type strain sequencing project: providing services to taxonomists for standard genome sequencing and annotation.</title>
        <authorList>
            <consortium name="The Broad Institute Genomics Platform"/>
            <consortium name="The Broad Institute Genome Sequencing Center for Infectious Disease"/>
            <person name="Wu L."/>
            <person name="Ma J."/>
        </authorList>
    </citation>
    <scope>NUCLEOTIDE SEQUENCE [LARGE SCALE GENOMIC DNA]</scope>
    <source>
        <strain evidence="5">KCTC 42087</strain>
    </source>
</reference>
<feature type="transmembrane region" description="Helical" evidence="2">
    <location>
        <begin position="141"/>
        <end position="158"/>
    </location>
</feature>
<name>A0ABW1A7J4_9ACTN</name>
<dbReference type="InterPro" id="IPR052901">
    <property type="entry name" value="Bact_TGase-like"/>
</dbReference>
<evidence type="ECO:0000256" key="2">
    <source>
        <dbReference type="SAM" id="Phobius"/>
    </source>
</evidence>
<feature type="transmembrane region" description="Helical" evidence="2">
    <location>
        <begin position="112"/>
        <end position="134"/>
    </location>
</feature>
<evidence type="ECO:0000313" key="5">
    <source>
        <dbReference type="Proteomes" id="UP001596074"/>
    </source>
</evidence>
<dbReference type="EMBL" id="JBHSON010000054">
    <property type="protein sequence ID" value="MFC5750528.1"/>
    <property type="molecule type" value="Genomic_DNA"/>
</dbReference>
<feature type="domain" description="Transglutaminase-like" evidence="3">
    <location>
        <begin position="499"/>
        <end position="569"/>
    </location>
</feature>
<keyword evidence="2" id="KW-0812">Transmembrane</keyword>
<dbReference type="Proteomes" id="UP001596074">
    <property type="component" value="Unassembled WGS sequence"/>
</dbReference>
<dbReference type="SMART" id="SM00460">
    <property type="entry name" value="TGc"/>
    <property type="match status" value="1"/>
</dbReference>
<dbReference type="Pfam" id="PF01841">
    <property type="entry name" value="Transglut_core"/>
    <property type="match status" value="1"/>
</dbReference>
<comment type="caution">
    <text evidence="4">The sequence shown here is derived from an EMBL/GenBank/DDBJ whole genome shotgun (WGS) entry which is preliminary data.</text>
</comment>
<feature type="region of interest" description="Disordered" evidence="1">
    <location>
        <begin position="568"/>
        <end position="640"/>
    </location>
</feature>
<protein>
    <submittedName>
        <fullName evidence="4">DUF3488 and DUF4129 domain-containing transglutaminase family protein</fullName>
    </submittedName>
</protein>
<dbReference type="PANTHER" id="PTHR42736">
    <property type="entry name" value="PROTEIN-GLUTAMINE GAMMA-GLUTAMYLTRANSFERASE"/>
    <property type="match status" value="1"/>
</dbReference>
<dbReference type="RefSeq" id="WP_378286273.1">
    <property type="nucleotide sequence ID" value="NZ_JBHSON010000054.1"/>
</dbReference>
<feature type="transmembrane region" description="Helical" evidence="2">
    <location>
        <begin position="240"/>
        <end position="258"/>
    </location>
</feature>
<keyword evidence="5" id="KW-1185">Reference proteome</keyword>
<evidence type="ECO:0000256" key="1">
    <source>
        <dbReference type="SAM" id="MobiDB-lite"/>
    </source>
</evidence>
<dbReference type="InterPro" id="IPR021878">
    <property type="entry name" value="TgpA_N"/>
</dbReference>
<feature type="region of interest" description="Disordered" evidence="1">
    <location>
        <begin position="337"/>
        <end position="359"/>
    </location>
</feature>
<evidence type="ECO:0000259" key="3">
    <source>
        <dbReference type="SMART" id="SM00460"/>
    </source>
</evidence>
<feature type="transmembrane region" description="Helical" evidence="2">
    <location>
        <begin position="164"/>
        <end position="181"/>
    </location>
</feature>
<dbReference type="InterPro" id="IPR038765">
    <property type="entry name" value="Papain-like_cys_pep_sf"/>
</dbReference>
<keyword evidence="2" id="KW-1133">Transmembrane helix</keyword>
<dbReference type="PANTHER" id="PTHR42736:SF1">
    <property type="entry name" value="PROTEIN-GLUTAMINE GAMMA-GLUTAMYLTRANSFERASE"/>
    <property type="match status" value="1"/>
</dbReference>
<keyword evidence="2" id="KW-0472">Membrane</keyword>
<proteinExistence type="predicted"/>
<feature type="transmembrane region" description="Helical" evidence="2">
    <location>
        <begin position="54"/>
        <end position="75"/>
    </location>
</feature>
<gene>
    <name evidence="4" type="ORF">ACFPZN_33300</name>
</gene>
<evidence type="ECO:0000313" key="4">
    <source>
        <dbReference type="EMBL" id="MFC5750528.1"/>
    </source>
</evidence>
<feature type="transmembrane region" description="Helical" evidence="2">
    <location>
        <begin position="29"/>
        <end position="47"/>
    </location>
</feature>
<dbReference type="InterPro" id="IPR002931">
    <property type="entry name" value="Transglutaminase-like"/>
</dbReference>
<dbReference type="SUPFAM" id="SSF54001">
    <property type="entry name" value="Cysteine proteinases"/>
    <property type="match status" value="1"/>
</dbReference>
<organism evidence="4 5">
    <name type="scientific">Actinomadura rugatobispora</name>
    <dbReference type="NCBI Taxonomy" id="1994"/>
    <lineage>
        <taxon>Bacteria</taxon>
        <taxon>Bacillati</taxon>
        <taxon>Actinomycetota</taxon>
        <taxon>Actinomycetes</taxon>
        <taxon>Streptosporangiales</taxon>
        <taxon>Thermomonosporaceae</taxon>
        <taxon>Actinomadura</taxon>
    </lineage>
</organism>
<feature type="region of interest" description="Disordered" evidence="1">
    <location>
        <begin position="206"/>
        <end position="235"/>
    </location>
</feature>
<dbReference type="Pfam" id="PF11992">
    <property type="entry name" value="TgpA_N"/>
    <property type="match status" value="1"/>
</dbReference>
<sequence length="855" mass="90831">MNIRMTIMAALATLAGSVGLYPLFSSGPWFWSGFGAVLSVVAGGLLVRRFRAPAFLSALGGLAALHVYLTVRFAAGEAWLGFVPTPSSLGRLGDLFGEGWEAANQYAAPVPLVPGIALLATAGIGLVAVAVDLLAARLRRVAPAGLPLLAMYSVPAAVREESINFVAFGIGAMGYLALLVADSREHVVGWGRVVLTRRWTEEVPLAGAPGGLDAGAGKESRGGRRERPDSSALAASGRRIGTAAVAIAVLLPLAVPGIRPHGMFGMGAGGGRGGGTQTVTTPDPLVSLKRELTRQDDSVVLTYRTDDESPDYLRLYALDRFEGDRWTYSALESTARDRVTEGPLPAPPGLSEASTSQVKTSVRVQRRVRNMTFLPVPYAPSRLSIEGDWRVDPASLMIYSLRDSASGRSYEVTSTRAEPTAEQLAGGRTYPSEIVTPYTRVPKSIPPQIRQLAQNVTEGATTAHDQAVRLQRWFTTDGGFQYDLSAPPPQHGNDLVDFLERSKRGYCEQYAAAMALLARILGIPARVAMGYTAGTQTEPGQWVVRSRDAHAWPELYFPGTGWVRFEPTPVGAAGQGTASTPAYTDPATGGDGAAQEEQEAPSPEESPTAQQSAGPEATERRLPQDQGPAGAPAEEEDGGGVPTGWLAAALLVLMILAAPVTARLLARRRRWAAIVPREKAPDGLGVGTRRSEGGPLPAGPVEAGPLPADPVDAAHAAWEEMRADALDHGLTWRASDTPRAAARRLGELLELDAESAGALGRIARAEELARYSRTRAQAPAETLRADLKTVREAFAAAVGRKARLRARYLPPSSMAAFRSAGSRALEATSRFDRVTARLDGLADRISTLIRTRRRG</sequence>
<accession>A0ABW1A7J4</accession>
<dbReference type="Gene3D" id="3.10.620.30">
    <property type="match status" value="1"/>
</dbReference>
<feature type="compositionally biased region" description="Basic and acidic residues" evidence="1">
    <location>
        <begin position="216"/>
        <end position="229"/>
    </location>
</feature>